<dbReference type="GO" id="GO:0004803">
    <property type="term" value="F:transposase activity"/>
    <property type="evidence" value="ECO:0007669"/>
    <property type="project" value="InterPro"/>
</dbReference>
<comment type="caution">
    <text evidence="2">The sequence shown here is derived from an EMBL/GenBank/DDBJ whole genome shotgun (WGS) entry which is preliminary data.</text>
</comment>
<organism evidence="2 3">
    <name type="scientific">Piscinibacter terrae</name>
    <dbReference type="NCBI Taxonomy" id="2496871"/>
    <lineage>
        <taxon>Bacteria</taxon>
        <taxon>Pseudomonadati</taxon>
        <taxon>Pseudomonadota</taxon>
        <taxon>Betaproteobacteria</taxon>
        <taxon>Burkholderiales</taxon>
        <taxon>Sphaerotilaceae</taxon>
        <taxon>Piscinibacter</taxon>
    </lineage>
</organism>
<proteinExistence type="predicted"/>
<dbReference type="Proteomes" id="UP000267464">
    <property type="component" value="Unassembled WGS sequence"/>
</dbReference>
<reference evidence="2 3" key="2">
    <citation type="submission" date="2018-12" db="EMBL/GenBank/DDBJ databases">
        <title>Rhizobacter gummiphilus sp. nov., a rubber-degrading bacterium isolated from the soil of a botanical garden in Japan.</title>
        <authorList>
            <person name="Shunsuke S.S."/>
        </authorList>
    </citation>
    <scope>NUCLEOTIDE SEQUENCE [LARGE SCALE GENOMIC DNA]</scope>
    <source>
        <strain evidence="2 3">S-16</strain>
    </source>
</reference>
<evidence type="ECO:0000259" key="1">
    <source>
        <dbReference type="SMART" id="SM01321"/>
    </source>
</evidence>
<accession>A0A3N7K654</accession>
<evidence type="ECO:0000313" key="3">
    <source>
        <dbReference type="Proteomes" id="UP000267464"/>
    </source>
</evidence>
<feature type="domain" description="Transposase IS200-like" evidence="1">
    <location>
        <begin position="9"/>
        <end position="123"/>
    </location>
</feature>
<dbReference type="Gene3D" id="3.30.70.1290">
    <property type="entry name" value="Transposase IS200-like"/>
    <property type="match status" value="1"/>
</dbReference>
<dbReference type="SMART" id="SM01321">
    <property type="entry name" value="Y1_Tnp"/>
    <property type="match status" value="1"/>
</dbReference>
<dbReference type="PANTHER" id="PTHR34322">
    <property type="entry name" value="TRANSPOSASE, Y1_TNP DOMAIN-CONTAINING"/>
    <property type="match status" value="1"/>
</dbReference>
<dbReference type="AlphaFoldDB" id="A0A3N7K654"/>
<evidence type="ECO:0000313" key="2">
    <source>
        <dbReference type="EMBL" id="RQP26385.1"/>
    </source>
</evidence>
<protein>
    <submittedName>
        <fullName evidence="2">Transposase</fullName>
    </submittedName>
</protein>
<dbReference type="GO" id="GO:0006313">
    <property type="term" value="P:DNA transposition"/>
    <property type="evidence" value="ECO:0007669"/>
    <property type="project" value="InterPro"/>
</dbReference>
<dbReference type="GO" id="GO:0003677">
    <property type="term" value="F:DNA binding"/>
    <property type="evidence" value="ECO:0007669"/>
    <property type="project" value="InterPro"/>
</dbReference>
<keyword evidence="3" id="KW-1185">Reference proteome</keyword>
<dbReference type="SUPFAM" id="SSF143422">
    <property type="entry name" value="Transposase IS200-like"/>
    <property type="match status" value="1"/>
</dbReference>
<dbReference type="OrthoDB" id="9814067at2"/>
<gene>
    <name evidence="2" type="ORF">DZC73_05015</name>
</gene>
<dbReference type="PANTHER" id="PTHR34322:SF2">
    <property type="entry name" value="TRANSPOSASE IS200-LIKE DOMAIN-CONTAINING PROTEIN"/>
    <property type="match status" value="1"/>
</dbReference>
<dbReference type="EMBL" id="QUSW01000001">
    <property type="protein sequence ID" value="RQP26385.1"/>
    <property type="molecule type" value="Genomic_DNA"/>
</dbReference>
<reference evidence="2 3" key="1">
    <citation type="submission" date="2018-08" db="EMBL/GenBank/DDBJ databases">
        <authorList>
            <person name="Khan S.A."/>
            <person name="Jeon C.O."/>
            <person name="Chun B.H."/>
            <person name="Jeong S.E."/>
        </authorList>
    </citation>
    <scope>NUCLEOTIDE SEQUENCE [LARGE SCALE GENOMIC DNA]</scope>
    <source>
        <strain evidence="2 3">S-16</strain>
    </source>
</reference>
<name>A0A3N7K654_9BURK</name>
<dbReference type="InterPro" id="IPR036515">
    <property type="entry name" value="Transposase_17_sf"/>
</dbReference>
<sequence>MARLSRLVVPGEAHLVRQAVVEGAQPFAQDVDCRAFLESLRRAATEKGVAVHGYVLLPDSWLMVCVPSTADALGKLMQAMSRWFVTDFNRRHARTGSLWNGRFTAGPLAAEHVLDAVVYVELAAVRRGLAYLPAEHPWSSAGHHVLGGRDPLLAGHQALWALGNTPFEREAAHRQVLERGLSGAVSHAIESQLLKGWGWASAQTLAEWAERGRRTTPLQRGRPKSVQSA</sequence>
<dbReference type="RefSeq" id="WP_124539065.1">
    <property type="nucleotide sequence ID" value="NZ_QUSW01000001.1"/>
</dbReference>
<dbReference type="InterPro" id="IPR002686">
    <property type="entry name" value="Transposase_17"/>
</dbReference>